<feature type="domain" description="HTH luxR-type" evidence="6">
    <location>
        <begin position="141"/>
        <end position="211"/>
    </location>
</feature>
<dbReference type="SUPFAM" id="SSF46894">
    <property type="entry name" value="C-terminal effector domain of the bipartite response regulators"/>
    <property type="match status" value="1"/>
</dbReference>
<evidence type="ECO:0000256" key="3">
    <source>
        <dbReference type="ARBA" id="ARBA00023125"/>
    </source>
</evidence>
<keyword evidence="3" id="KW-0238">DNA-binding</keyword>
<dbReference type="InterPro" id="IPR058245">
    <property type="entry name" value="NreC/VraR/RcsB-like_REC"/>
</dbReference>
<dbReference type="InterPro" id="IPR011006">
    <property type="entry name" value="CheY-like_superfamily"/>
</dbReference>
<dbReference type="PANTHER" id="PTHR43214">
    <property type="entry name" value="TWO-COMPONENT RESPONSE REGULATOR"/>
    <property type="match status" value="1"/>
</dbReference>
<evidence type="ECO:0000256" key="2">
    <source>
        <dbReference type="ARBA" id="ARBA00023015"/>
    </source>
</evidence>
<dbReference type="InterPro" id="IPR000792">
    <property type="entry name" value="Tscrpt_reg_LuxR_C"/>
</dbReference>
<keyword evidence="4" id="KW-0804">Transcription</keyword>
<dbReference type="CDD" id="cd06170">
    <property type="entry name" value="LuxR_C_like"/>
    <property type="match status" value="1"/>
</dbReference>
<evidence type="ECO:0000256" key="4">
    <source>
        <dbReference type="ARBA" id="ARBA00023163"/>
    </source>
</evidence>
<dbReference type="Pfam" id="PF00072">
    <property type="entry name" value="Response_reg"/>
    <property type="match status" value="1"/>
</dbReference>
<dbReference type="PROSITE" id="PS50110">
    <property type="entry name" value="RESPONSE_REGULATORY"/>
    <property type="match status" value="1"/>
</dbReference>
<sequence length="211" mass="22894">MRIAIAEDSLLLREGLVALLQQYDHTVVAAVGTAQELVAAVQEHHPEFVITDVRMPPGHGDEGLRAALEIRDQQPGMPVLVLSQYVGQTYAAELIEKHPAAIGYLLKDRIADVADFVEAIGQIAAGAVVIDPEVVRRLLAHRRGTTTLTAREFQVLHRVAAGRTNAAIARDLRVSEVAVAKHIGAIFDKLGLAQTGDDNRRVLAVLHYLQS</sequence>
<proteinExistence type="predicted"/>
<dbReference type="CDD" id="cd17535">
    <property type="entry name" value="REC_NarL-like"/>
    <property type="match status" value="1"/>
</dbReference>
<dbReference type="SUPFAM" id="SSF52172">
    <property type="entry name" value="CheY-like"/>
    <property type="match status" value="1"/>
</dbReference>
<feature type="domain" description="Response regulatory" evidence="7">
    <location>
        <begin position="2"/>
        <end position="122"/>
    </location>
</feature>
<accession>A0ABN2GU60</accession>
<gene>
    <name evidence="8" type="ORF">GCM10009765_27780</name>
</gene>
<keyword evidence="1 5" id="KW-0597">Phosphoprotein</keyword>
<dbReference type="InterPro" id="IPR016032">
    <property type="entry name" value="Sig_transdc_resp-reg_C-effctor"/>
</dbReference>
<keyword evidence="2" id="KW-0805">Transcription regulation</keyword>
<name>A0ABN2GU60_9ACTN</name>
<evidence type="ECO:0000256" key="5">
    <source>
        <dbReference type="PROSITE-ProRule" id="PRU00169"/>
    </source>
</evidence>
<dbReference type="PANTHER" id="PTHR43214:SF24">
    <property type="entry name" value="TRANSCRIPTIONAL REGULATORY PROTEIN NARL-RELATED"/>
    <property type="match status" value="1"/>
</dbReference>
<comment type="caution">
    <text evidence="8">The sequence shown here is derived from an EMBL/GenBank/DDBJ whole genome shotgun (WGS) entry which is preliminary data.</text>
</comment>
<protein>
    <submittedName>
        <fullName evidence="8">Response regulator transcription factor</fullName>
    </submittedName>
</protein>
<evidence type="ECO:0000313" key="9">
    <source>
        <dbReference type="Proteomes" id="UP001500618"/>
    </source>
</evidence>
<dbReference type="RefSeq" id="WP_344310438.1">
    <property type="nucleotide sequence ID" value="NZ_BAAANY010000009.1"/>
</dbReference>
<dbReference type="SMART" id="SM00448">
    <property type="entry name" value="REC"/>
    <property type="match status" value="1"/>
</dbReference>
<evidence type="ECO:0000259" key="7">
    <source>
        <dbReference type="PROSITE" id="PS50110"/>
    </source>
</evidence>
<dbReference type="EMBL" id="BAAANY010000009">
    <property type="protein sequence ID" value="GAA1676911.1"/>
    <property type="molecule type" value="Genomic_DNA"/>
</dbReference>
<dbReference type="PROSITE" id="PS50043">
    <property type="entry name" value="HTH_LUXR_2"/>
    <property type="match status" value="1"/>
</dbReference>
<dbReference type="InterPro" id="IPR001789">
    <property type="entry name" value="Sig_transdc_resp-reg_receiver"/>
</dbReference>
<reference evidence="8 9" key="1">
    <citation type="journal article" date="2019" name="Int. J. Syst. Evol. Microbiol.">
        <title>The Global Catalogue of Microorganisms (GCM) 10K type strain sequencing project: providing services to taxonomists for standard genome sequencing and annotation.</title>
        <authorList>
            <consortium name="The Broad Institute Genomics Platform"/>
            <consortium name="The Broad Institute Genome Sequencing Center for Infectious Disease"/>
            <person name="Wu L."/>
            <person name="Ma J."/>
        </authorList>
    </citation>
    <scope>NUCLEOTIDE SEQUENCE [LARGE SCALE GENOMIC DNA]</scope>
    <source>
        <strain evidence="8 9">JCM 14718</strain>
    </source>
</reference>
<evidence type="ECO:0000313" key="8">
    <source>
        <dbReference type="EMBL" id="GAA1676911.1"/>
    </source>
</evidence>
<keyword evidence="9" id="KW-1185">Reference proteome</keyword>
<evidence type="ECO:0000256" key="1">
    <source>
        <dbReference type="ARBA" id="ARBA00022553"/>
    </source>
</evidence>
<dbReference type="Gene3D" id="3.40.50.2300">
    <property type="match status" value="1"/>
</dbReference>
<dbReference type="SMART" id="SM00421">
    <property type="entry name" value="HTH_LUXR"/>
    <property type="match status" value="1"/>
</dbReference>
<evidence type="ECO:0000259" key="6">
    <source>
        <dbReference type="PROSITE" id="PS50043"/>
    </source>
</evidence>
<feature type="modified residue" description="4-aspartylphosphate" evidence="5">
    <location>
        <position position="52"/>
    </location>
</feature>
<dbReference type="Proteomes" id="UP001500618">
    <property type="component" value="Unassembled WGS sequence"/>
</dbReference>
<dbReference type="PRINTS" id="PR00038">
    <property type="entry name" value="HTHLUXR"/>
</dbReference>
<dbReference type="Pfam" id="PF00196">
    <property type="entry name" value="GerE"/>
    <property type="match status" value="1"/>
</dbReference>
<dbReference type="InterPro" id="IPR039420">
    <property type="entry name" value="WalR-like"/>
</dbReference>
<organism evidence="8 9">
    <name type="scientific">Fodinicola feengrottensis</name>
    <dbReference type="NCBI Taxonomy" id="435914"/>
    <lineage>
        <taxon>Bacteria</taxon>
        <taxon>Bacillati</taxon>
        <taxon>Actinomycetota</taxon>
        <taxon>Actinomycetes</taxon>
        <taxon>Mycobacteriales</taxon>
        <taxon>Fodinicola</taxon>
    </lineage>
</organism>